<gene>
    <name evidence="2" type="ORF">RGQ29_018174</name>
</gene>
<accession>A0AAN7FIQ6</accession>
<keyword evidence="1" id="KW-1133">Transmembrane helix</keyword>
<keyword evidence="1" id="KW-0472">Membrane</keyword>
<dbReference type="EMBL" id="JAXUIC010000004">
    <property type="protein sequence ID" value="KAK4594390.1"/>
    <property type="molecule type" value="Genomic_DNA"/>
</dbReference>
<evidence type="ECO:0000256" key="1">
    <source>
        <dbReference type="SAM" id="Phobius"/>
    </source>
</evidence>
<organism evidence="2 3">
    <name type="scientific">Quercus rubra</name>
    <name type="common">Northern red oak</name>
    <name type="synonym">Quercus borealis</name>
    <dbReference type="NCBI Taxonomy" id="3512"/>
    <lineage>
        <taxon>Eukaryota</taxon>
        <taxon>Viridiplantae</taxon>
        <taxon>Streptophyta</taxon>
        <taxon>Embryophyta</taxon>
        <taxon>Tracheophyta</taxon>
        <taxon>Spermatophyta</taxon>
        <taxon>Magnoliopsida</taxon>
        <taxon>eudicotyledons</taxon>
        <taxon>Gunneridae</taxon>
        <taxon>Pentapetalae</taxon>
        <taxon>rosids</taxon>
        <taxon>fabids</taxon>
        <taxon>Fagales</taxon>
        <taxon>Fagaceae</taxon>
        <taxon>Quercus</taxon>
    </lineage>
</organism>
<feature type="transmembrane region" description="Helical" evidence="1">
    <location>
        <begin position="17"/>
        <end position="36"/>
    </location>
</feature>
<proteinExistence type="predicted"/>
<protein>
    <submittedName>
        <fullName evidence="2">Uncharacterized protein</fullName>
    </submittedName>
</protein>
<keyword evidence="1" id="KW-0812">Transmembrane</keyword>
<dbReference type="Proteomes" id="UP001324115">
    <property type="component" value="Unassembled WGS sequence"/>
</dbReference>
<dbReference type="EMBL" id="JAXUIC010000004">
    <property type="protein sequence ID" value="KAK4594391.1"/>
    <property type="molecule type" value="Genomic_DNA"/>
</dbReference>
<reference evidence="2 3" key="1">
    <citation type="journal article" date="2023" name="G3 (Bethesda)">
        <title>A haplotype-resolved chromosome-scale genome for Quercus rubra L. provides insights into the genetics of adaptive traits for red oak species.</title>
        <authorList>
            <person name="Kapoor B."/>
            <person name="Jenkins J."/>
            <person name="Schmutz J."/>
            <person name="Zhebentyayeva T."/>
            <person name="Kuelheim C."/>
            <person name="Coggeshall M."/>
            <person name="Heim C."/>
            <person name="Lasky J.R."/>
            <person name="Leites L."/>
            <person name="Islam-Faridi N."/>
            <person name="Romero-Severson J."/>
            <person name="DeLeo V.L."/>
            <person name="Lucas S.M."/>
            <person name="Lazic D."/>
            <person name="Gailing O."/>
            <person name="Carlson J."/>
            <person name="Staton M."/>
        </authorList>
    </citation>
    <scope>NUCLEOTIDE SEQUENCE [LARGE SCALE GENOMIC DNA]</scope>
    <source>
        <strain evidence="2">Pseudo-F2</strain>
    </source>
</reference>
<comment type="caution">
    <text evidence="2">The sequence shown here is derived from an EMBL/GenBank/DDBJ whole genome shotgun (WGS) entry which is preliminary data.</text>
</comment>
<evidence type="ECO:0000313" key="2">
    <source>
        <dbReference type="EMBL" id="KAK4594390.1"/>
    </source>
</evidence>
<dbReference type="EMBL" id="JAXUIC010000004">
    <property type="protein sequence ID" value="KAK4594389.1"/>
    <property type="molecule type" value="Genomic_DNA"/>
</dbReference>
<sequence>MSLAAFTQPDIVEMVEAAALLCPISYLVHVSAPFVLRMVNMHLDQMILAMGGIHELNFRRDVNGYAGANA</sequence>
<keyword evidence="3" id="KW-1185">Reference proteome</keyword>
<dbReference type="AlphaFoldDB" id="A0AAN7FIQ6"/>
<name>A0AAN7FIQ6_QUERU</name>
<evidence type="ECO:0000313" key="3">
    <source>
        <dbReference type="Proteomes" id="UP001324115"/>
    </source>
</evidence>